<dbReference type="InterPro" id="IPR015940">
    <property type="entry name" value="UBA"/>
</dbReference>
<evidence type="ECO:0000313" key="5">
    <source>
        <dbReference type="Proteomes" id="UP000262825"/>
    </source>
</evidence>
<dbReference type="CDD" id="cd16106">
    <property type="entry name" value="Ubl_Dsk2p_like"/>
    <property type="match status" value="1"/>
</dbReference>
<dbReference type="Gene3D" id="1.10.8.10">
    <property type="entry name" value="DNA helicase RuvA subunit, C-terminal domain"/>
    <property type="match status" value="1"/>
</dbReference>
<dbReference type="InterPro" id="IPR029071">
    <property type="entry name" value="Ubiquitin-like_domsf"/>
</dbReference>
<protein>
    <submittedName>
        <fullName evidence="4">Related to Ubiquitin domain-containing protein DSK2</fullName>
    </submittedName>
</protein>
<dbReference type="CDD" id="cd14324">
    <property type="entry name" value="UBA_Dsk2p_like"/>
    <property type="match status" value="1"/>
</dbReference>
<proteinExistence type="predicted"/>
<dbReference type="SMART" id="SM00727">
    <property type="entry name" value="STI1"/>
    <property type="match status" value="2"/>
</dbReference>
<evidence type="ECO:0000259" key="2">
    <source>
        <dbReference type="PROSITE" id="PS50030"/>
    </source>
</evidence>
<sequence>MSTITVHIKSGQNKWDVSIDPNKSILELKQEIAKISDIPSANQRLIYSGRILKNDSTIAEYKIQDGHSIHLVKSMAAKKTESTNSTATTASNTPSVPSNIATGQQSAFNPLADLTGARYAGYGLNLPSASSFGPDGGMVNQDDIMQAMENPMVQSQINEMLSNPQMVDFLIQSNPQFQALGPNAREILTSPFFRNMLTNPQMMRQSMQFARMMGGDNGAAAAGFPAPSTAGATTDATDNTTTTTTGATDAASTTGTGTTNTTANANPFASLFGNGLPPPNPQLLSQLFGSSAANTSQPQDTRPPEERYEQQLRQLNDMGFFDFDRNVAALRRSGGSVQGAIDALLNE</sequence>
<dbReference type="PANTHER" id="PTHR10677:SF3">
    <property type="entry name" value="FI07626P-RELATED"/>
    <property type="match status" value="1"/>
</dbReference>
<dbReference type="Pfam" id="PF00627">
    <property type="entry name" value="UBA"/>
    <property type="match status" value="1"/>
</dbReference>
<dbReference type="FunFam" id="1.10.8.10:FF:000024">
    <property type="entry name" value="Ubiquitin domain-containing protein DSK2"/>
    <property type="match status" value="1"/>
</dbReference>
<dbReference type="InterPro" id="IPR009060">
    <property type="entry name" value="UBA-like_sf"/>
</dbReference>
<feature type="domain" description="Ubiquitin-like" evidence="3">
    <location>
        <begin position="2"/>
        <end position="78"/>
    </location>
</feature>
<dbReference type="InterPro" id="IPR000626">
    <property type="entry name" value="Ubiquitin-like_dom"/>
</dbReference>
<feature type="compositionally biased region" description="Low complexity" evidence="1">
    <location>
        <begin position="82"/>
        <end position="99"/>
    </location>
</feature>
<dbReference type="AlphaFoldDB" id="A0A376B3G0"/>
<dbReference type="SUPFAM" id="SSF54236">
    <property type="entry name" value="Ubiquitin-like"/>
    <property type="match status" value="1"/>
</dbReference>
<evidence type="ECO:0000256" key="1">
    <source>
        <dbReference type="SAM" id="MobiDB-lite"/>
    </source>
</evidence>
<dbReference type="PROSITE" id="PS50030">
    <property type="entry name" value="UBA"/>
    <property type="match status" value="1"/>
</dbReference>
<dbReference type="Proteomes" id="UP000262825">
    <property type="component" value="Unassembled WGS sequence"/>
</dbReference>
<dbReference type="InterPro" id="IPR015496">
    <property type="entry name" value="Ubiquilin"/>
</dbReference>
<dbReference type="SMART" id="SM00213">
    <property type="entry name" value="UBQ"/>
    <property type="match status" value="1"/>
</dbReference>
<dbReference type="Gene3D" id="3.10.20.90">
    <property type="entry name" value="Phosphatidylinositol 3-kinase Catalytic Subunit, Chain A, domain 1"/>
    <property type="match status" value="1"/>
</dbReference>
<dbReference type="Pfam" id="PF23195">
    <property type="entry name" value="UBQLN1"/>
    <property type="match status" value="1"/>
</dbReference>
<keyword evidence="5" id="KW-1185">Reference proteome</keyword>
<feature type="domain" description="UBA" evidence="2">
    <location>
        <begin position="303"/>
        <end position="347"/>
    </location>
</feature>
<evidence type="ECO:0000313" key="4">
    <source>
        <dbReference type="EMBL" id="SSD59213.1"/>
    </source>
</evidence>
<feature type="region of interest" description="Disordered" evidence="1">
    <location>
        <begin position="220"/>
        <end position="262"/>
    </location>
</feature>
<feature type="region of interest" description="Disordered" evidence="1">
    <location>
        <begin position="80"/>
        <end position="99"/>
    </location>
</feature>
<gene>
    <name evidence="4" type="ORF">SCODWIG_00974</name>
</gene>
<name>A0A376B3G0_9ASCO</name>
<dbReference type="PROSITE" id="PS50053">
    <property type="entry name" value="UBIQUITIN_2"/>
    <property type="match status" value="1"/>
</dbReference>
<evidence type="ECO:0000259" key="3">
    <source>
        <dbReference type="PROSITE" id="PS50053"/>
    </source>
</evidence>
<reference evidence="5" key="1">
    <citation type="submission" date="2018-06" db="EMBL/GenBank/DDBJ databases">
        <authorList>
            <person name="Guldener U."/>
        </authorList>
    </citation>
    <scope>NUCLEOTIDE SEQUENCE [LARGE SCALE GENOMIC DNA]</scope>
    <source>
        <strain evidence="5">UTAD17</strain>
    </source>
</reference>
<dbReference type="GO" id="GO:0031593">
    <property type="term" value="F:polyubiquitin modification-dependent protein binding"/>
    <property type="evidence" value="ECO:0007669"/>
    <property type="project" value="TreeGrafter"/>
</dbReference>
<dbReference type="SMART" id="SM00165">
    <property type="entry name" value="UBA"/>
    <property type="match status" value="1"/>
</dbReference>
<dbReference type="SUPFAM" id="SSF46934">
    <property type="entry name" value="UBA-like"/>
    <property type="match status" value="1"/>
</dbReference>
<accession>A0A376B3G0</accession>
<dbReference type="PANTHER" id="PTHR10677">
    <property type="entry name" value="UBIQUILIN"/>
    <property type="match status" value="1"/>
</dbReference>
<dbReference type="GO" id="GO:0006511">
    <property type="term" value="P:ubiquitin-dependent protein catabolic process"/>
    <property type="evidence" value="ECO:0007669"/>
    <property type="project" value="TreeGrafter"/>
</dbReference>
<organism evidence="4 5">
    <name type="scientific">Saccharomycodes ludwigii</name>
    <dbReference type="NCBI Taxonomy" id="36035"/>
    <lineage>
        <taxon>Eukaryota</taxon>
        <taxon>Fungi</taxon>
        <taxon>Dikarya</taxon>
        <taxon>Ascomycota</taxon>
        <taxon>Saccharomycotina</taxon>
        <taxon>Saccharomycetes</taxon>
        <taxon>Saccharomycodales</taxon>
        <taxon>Saccharomycodaceae</taxon>
        <taxon>Saccharomycodes</taxon>
    </lineage>
</organism>
<dbReference type="EMBL" id="UFAJ01000107">
    <property type="protein sequence ID" value="SSD59213.1"/>
    <property type="molecule type" value="Genomic_DNA"/>
</dbReference>
<dbReference type="Pfam" id="PF00240">
    <property type="entry name" value="ubiquitin"/>
    <property type="match status" value="1"/>
</dbReference>
<dbReference type="GO" id="GO:0005829">
    <property type="term" value="C:cytosol"/>
    <property type="evidence" value="ECO:0007669"/>
    <property type="project" value="TreeGrafter"/>
</dbReference>
<dbReference type="InterPro" id="IPR006636">
    <property type="entry name" value="STI1_HS-bd"/>
</dbReference>
<dbReference type="VEuPathDB" id="FungiDB:SCODWIG_00974"/>